<dbReference type="AlphaFoldDB" id="A0A6C0UCJ5"/>
<name>A0A6C0UCJ5_9EURY</name>
<accession>A0A6C0UCJ5</accession>
<sequence length="66" mass="7398">MTHHVSCHECDFDALIEGAFATERAIERHQEETSHRVSQEYVAPEEGYWITSLGYSNGSIEGGDGR</sequence>
<dbReference type="GeneID" id="44081034"/>
<protein>
    <submittedName>
        <fullName evidence="1">Uncharacterized protein</fullName>
    </submittedName>
</protein>
<organism evidence="1 2">
    <name type="scientific">Halogeometricum borinquense</name>
    <dbReference type="NCBI Taxonomy" id="60847"/>
    <lineage>
        <taxon>Archaea</taxon>
        <taxon>Methanobacteriati</taxon>
        <taxon>Methanobacteriota</taxon>
        <taxon>Stenosarchaea group</taxon>
        <taxon>Halobacteria</taxon>
        <taxon>Halobacteriales</taxon>
        <taxon>Haloferacaceae</taxon>
        <taxon>Halogeometricum</taxon>
    </lineage>
</organism>
<dbReference type="Proteomes" id="UP000465846">
    <property type="component" value="Chromosome"/>
</dbReference>
<evidence type="ECO:0000313" key="1">
    <source>
        <dbReference type="EMBL" id="QIB72807.1"/>
    </source>
</evidence>
<gene>
    <name evidence="1" type="ORF">G3I44_16495</name>
</gene>
<dbReference type="EMBL" id="CP048739">
    <property type="protein sequence ID" value="QIB72807.1"/>
    <property type="molecule type" value="Genomic_DNA"/>
</dbReference>
<evidence type="ECO:0000313" key="2">
    <source>
        <dbReference type="Proteomes" id="UP000465846"/>
    </source>
</evidence>
<proteinExistence type="predicted"/>
<dbReference type="RefSeq" id="WP_163485002.1">
    <property type="nucleotide sequence ID" value="NZ_CP048739.1"/>
</dbReference>
<reference evidence="1 2" key="1">
    <citation type="submission" date="2020-02" db="EMBL/GenBank/DDBJ databases">
        <title>Whole genome sequence of Halogeometricum borinquense strain wsp4.</title>
        <authorList>
            <person name="Verma D.K."/>
            <person name="Gopal K."/>
            <person name="Prasad E.S."/>
        </authorList>
    </citation>
    <scope>NUCLEOTIDE SEQUENCE [LARGE SCALE GENOMIC DNA]</scope>
    <source>
        <strain evidence="2">wsp4</strain>
    </source>
</reference>